<name>A0A699R477_TANCI</name>
<keyword evidence="4" id="KW-0963">Cytoplasm</keyword>
<feature type="domain" description="Inner centromere protein ARK-binding" evidence="7">
    <location>
        <begin position="1"/>
        <end position="40"/>
    </location>
</feature>
<dbReference type="EMBL" id="BKCJ011074191">
    <property type="protein sequence ID" value="GFC80238.1"/>
    <property type="molecule type" value="Genomic_DNA"/>
</dbReference>
<keyword evidence="6" id="KW-0539">Nucleus</keyword>
<evidence type="ECO:0000256" key="5">
    <source>
        <dbReference type="ARBA" id="ARBA00023212"/>
    </source>
</evidence>
<dbReference type="InterPro" id="IPR005635">
    <property type="entry name" value="Inner_centromere_prot_ARK-bd"/>
</dbReference>
<evidence type="ECO:0000256" key="2">
    <source>
        <dbReference type="ARBA" id="ARBA00004186"/>
    </source>
</evidence>
<dbReference type="AlphaFoldDB" id="A0A699R477"/>
<proteinExistence type="inferred from homology"/>
<organism evidence="8">
    <name type="scientific">Tanacetum cinerariifolium</name>
    <name type="common">Dalmatian daisy</name>
    <name type="synonym">Chrysanthemum cinerariifolium</name>
    <dbReference type="NCBI Taxonomy" id="118510"/>
    <lineage>
        <taxon>Eukaryota</taxon>
        <taxon>Viridiplantae</taxon>
        <taxon>Streptophyta</taxon>
        <taxon>Embryophyta</taxon>
        <taxon>Tracheophyta</taxon>
        <taxon>Spermatophyta</taxon>
        <taxon>Magnoliopsida</taxon>
        <taxon>eudicotyledons</taxon>
        <taxon>Gunneridae</taxon>
        <taxon>Pentapetalae</taxon>
        <taxon>asterids</taxon>
        <taxon>campanulids</taxon>
        <taxon>Asterales</taxon>
        <taxon>Asteraceae</taxon>
        <taxon>Asteroideae</taxon>
        <taxon>Anthemideae</taxon>
        <taxon>Anthemidinae</taxon>
        <taxon>Tanacetum</taxon>
    </lineage>
</organism>
<evidence type="ECO:0000256" key="4">
    <source>
        <dbReference type="ARBA" id="ARBA00022490"/>
    </source>
</evidence>
<dbReference type="GO" id="GO:0005634">
    <property type="term" value="C:nucleus"/>
    <property type="evidence" value="ECO:0007669"/>
    <property type="project" value="UniProtKB-SubCell"/>
</dbReference>
<dbReference type="GO" id="GO:0005819">
    <property type="term" value="C:spindle"/>
    <property type="evidence" value="ECO:0007669"/>
    <property type="project" value="UniProtKB-SubCell"/>
</dbReference>
<sequence>KKFIPSWGSKSRVAMVLPLQQQINPLKLFPLESFCNMDEVLLPRRLQAH</sequence>
<keyword evidence="5" id="KW-0206">Cytoskeleton</keyword>
<dbReference type="Pfam" id="PF03941">
    <property type="entry name" value="INCENP_ARK-bind"/>
    <property type="match status" value="1"/>
</dbReference>
<comment type="similarity">
    <text evidence="3">Belongs to the INCENP family.</text>
</comment>
<evidence type="ECO:0000256" key="3">
    <source>
        <dbReference type="ARBA" id="ARBA00010042"/>
    </source>
</evidence>
<evidence type="ECO:0000313" key="8">
    <source>
        <dbReference type="EMBL" id="GFC80238.1"/>
    </source>
</evidence>
<comment type="subcellular location">
    <subcellularLocation>
        <location evidence="2">Cytoplasm</location>
        <location evidence="2">Cytoskeleton</location>
        <location evidence="2">Spindle</location>
    </subcellularLocation>
    <subcellularLocation>
        <location evidence="1">Nucleus</location>
    </subcellularLocation>
</comment>
<gene>
    <name evidence="8" type="ORF">Tci_852208</name>
</gene>
<evidence type="ECO:0000256" key="6">
    <source>
        <dbReference type="ARBA" id="ARBA00023242"/>
    </source>
</evidence>
<reference evidence="8" key="1">
    <citation type="journal article" date="2019" name="Sci. Rep.">
        <title>Draft genome of Tanacetum cinerariifolium, the natural source of mosquito coil.</title>
        <authorList>
            <person name="Yamashiro T."/>
            <person name="Shiraishi A."/>
            <person name="Satake H."/>
            <person name="Nakayama K."/>
        </authorList>
    </citation>
    <scope>NUCLEOTIDE SEQUENCE</scope>
</reference>
<evidence type="ECO:0000259" key="7">
    <source>
        <dbReference type="Pfam" id="PF03941"/>
    </source>
</evidence>
<evidence type="ECO:0000256" key="1">
    <source>
        <dbReference type="ARBA" id="ARBA00004123"/>
    </source>
</evidence>
<protein>
    <recommendedName>
        <fullName evidence="7">Inner centromere protein ARK-binding domain-containing protein</fullName>
    </recommendedName>
</protein>
<feature type="non-terminal residue" evidence="8">
    <location>
        <position position="1"/>
    </location>
</feature>
<accession>A0A699R477</accession>
<comment type="caution">
    <text evidence="8">The sequence shown here is derived from an EMBL/GenBank/DDBJ whole genome shotgun (WGS) entry which is preliminary data.</text>
</comment>